<name>A0ACC1X2J2_MELAZ</name>
<organism evidence="1 2">
    <name type="scientific">Melia azedarach</name>
    <name type="common">Chinaberry tree</name>
    <dbReference type="NCBI Taxonomy" id="155640"/>
    <lineage>
        <taxon>Eukaryota</taxon>
        <taxon>Viridiplantae</taxon>
        <taxon>Streptophyta</taxon>
        <taxon>Embryophyta</taxon>
        <taxon>Tracheophyta</taxon>
        <taxon>Spermatophyta</taxon>
        <taxon>Magnoliopsida</taxon>
        <taxon>eudicotyledons</taxon>
        <taxon>Gunneridae</taxon>
        <taxon>Pentapetalae</taxon>
        <taxon>rosids</taxon>
        <taxon>malvids</taxon>
        <taxon>Sapindales</taxon>
        <taxon>Meliaceae</taxon>
        <taxon>Melia</taxon>
    </lineage>
</organism>
<dbReference type="Proteomes" id="UP001164539">
    <property type="component" value="Chromosome 12"/>
</dbReference>
<proteinExistence type="predicted"/>
<evidence type="ECO:0000313" key="1">
    <source>
        <dbReference type="EMBL" id="KAJ4705562.1"/>
    </source>
</evidence>
<dbReference type="EMBL" id="CM051405">
    <property type="protein sequence ID" value="KAJ4705562.1"/>
    <property type="molecule type" value="Genomic_DNA"/>
</dbReference>
<evidence type="ECO:0000313" key="2">
    <source>
        <dbReference type="Proteomes" id="UP001164539"/>
    </source>
</evidence>
<gene>
    <name evidence="1" type="ORF">OWV82_022322</name>
</gene>
<comment type="caution">
    <text evidence="1">The sequence shown here is derived from an EMBL/GenBank/DDBJ whole genome shotgun (WGS) entry which is preliminary data.</text>
</comment>
<accession>A0ACC1X2J2</accession>
<reference evidence="1 2" key="1">
    <citation type="journal article" date="2023" name="Science">
        <title>Complex scaffold remodeling in plant triterpene biosynthesis.</title>
        <authorList>
            <person name="De La Pena R."/>
            <person name="Hodgson H."/>
            <person name="Liu J.C."/>
            <person name="Stephenson M.J."/>
            <person name="Martin A.C."/>
            <person name="Owen C."/>
            <person name="Harkess A."/>
            <person name="Leebens-Mack J."/>
            <person name="Jimenez L.E."/>
            <person name="Osbourn A."/>
            <person name="Sattely E.S."/>
        </authorList>
    </citation>
    <scope>NUCLEOTIDE SEQUENCE [LARGE SCALE GENOMIC DNA]</scope>
    <source>
        <strain evidence="2">cv. JPN11</strain>
        <tissue evidence="1">Leaf</tissue>
    </source>
</reference>
<keyword evidence="2" id="KW-1185">Reference proteome</keyword>
<sequence length="265" mass="31504">MNSALKAAIFNPQSHFIHLRAALFHSTPVLERKRRNHWHYHRSHQNFNSYSKRFRKIQSKKTLLRNISAYADHLFQSWQDEINDDDPSSSRGTSWFKKEYFGRSKKGQNQERDRSNRRGFEFCNDGFEDEVEIDVEKVFETIFGRKRHNRWSFINEENTRWRSSYSYGFNYWNTSQNWRFRVEEDYYESSAEPETSESDMALDRQALGLRASGPLKLEDIKNAYRACALKWHPDRHQGSSKAIAEEKFKLCSAAYQSLCDKLAVD</sequence>
<protein>
    <submittedName>
        <fullName evidence="1">DnaJ domain containing protein</fullName>
    </submittedName>
</protein>